<dbReference type="RefSeq" id="WP_132249639.1">
    <property type="nucleotide sequence ID" value="NZ_SMAL01000001.1"/>
</dbReference>
<dbReference type="PANTHER" id="PTHR34299:SF1">
    <property type="entry name" value="DIACYLGLYCEROL KINASE"/>
    <property type="match status" value="1"/>
</dbReference>
<dbReference type="GO" id="GO:0008654">
    <property type="term" value="P:phospholipid biosynthetic process"/>
    <property type="evidence" value="ECO:0007669"/>
    <property type="project" value="UniProtKB-KW"/>
</dbReference>
<feature type="binding site" evidence="18">
    <location>
        <position position="72"/>
    </location>
    <ligand>
        <name>a divalent metal cation</name>
        <dbReference type="ChEBI" id="CHEBI:60240"/>
    </ligand>
</feature>
<dbReference type="InterPro" id="IPR036945">
    <property type="entry name" value="DAGK_sf"/>
</dbReference>
<comment type="similarity">
    <text evidence="2">Belongs to the bacterial diacylglycerol kinase family.</text>
</comment>
<evidence type="ECO:0000256" key="1">
    <source>
        <dbReference type="ARBA" id="ARBA00004651"/>
    </source>
</evidence>
<keyword evidence="4" id="KW-0444">Lipid biosynthesis</keyword>
<name>A0A4V6NZV2_9FIRM</name>
<organism evidence="20 21">
    <name type="scientific">Natranaerovirga pectinivora</name>
    <dbReference type="NCBI Taxonomy" id="682400"/>
    <lineage>
        <taxon>Bacteria</taxon>
        <taxon>Bacillati</taxon>
        <taxon>Bacillota</taxon>
        <taxon>Clostridia</taxon>
        <taxon>Lachnospirales</taxon>
        <taxon>Natranaerovirgaceae</taxon>
        <taxon>Natranaerovirga</taxon>
    </lineage>
</organism>
<feature type="binding site" evidence="17">
    <location>
        <position position="24"/>
    </location>
    <ligand>
        <name>ATP</name>
        <dbReference type="ChEBI" id="CHEBI:30616"/>
    </ligand>
</feature>
<evidence type="ECO:0000256" key="17">
    <source>
        <dbReference type="PIRSR" id="PIRSR600829-3"/>
    </source>
</evidence>
<dbReference type="GO" id="GO:0016301">
    <property type="term" value="F:kinase activity"/>
    <property type="evidence" value="ECO:0007669"/>
    <property type="project" value="UniProtKB-KW"/>
</dbReference>
<comment type="caution">
    <text evidence="20">The sequence shown here is derived from an EMBL/GenBank/DDBJ whole genome shotgun (WGS) entry which is preliminary data.</text>
</comment>
<evidence type="ECO:0000256" key="7">
    <source>
        <dbReference type="ARBA" id="ARBA00022741"/>
    </source>
</evidence>
<dbReference type="Pfam" id="PF01219">
    <property type="entry name" value="DAGK_prokar"/>
    <property type="match status" value="1"/>
</dbReference>
<dbReference type="GO" id="GO:0005886">
    <property type="term" value="C:plasma membrane"/>
    <property type="evidence" value="ECO:0007669"/>
    <property type="project" value="UniProtKB-SubCell"/>
</dbReference>
<feature type="binding site" evidence="17">
    <location>
        <begin position="91"/>
        <end position="92"/>
    </location>
    <ligand>
        <name>ATP</name>
        <dbReference type="ChEBI" id="CHEBI:30616"/>
    </ligand>
</feature>
<dbReference type="AlphaFoldDB" id="A0A4V6NZV2"/>
<feature type="transmembrane region" description="Helical" evidence="19">
    <location>
        <begin position="33"/>
        <end position="64"/>
    </location>
</feature>
<keyword evidence="18" id="KW-0479">Metal-binding</keyword>
<dbReference type="Proteomes" id="UP000294902">
    <property type="component" value="Unassembled WGS sequence"/>
</dbReference>
<dbReference type="OrthoDB" id="9789934at2"/>
<dbReference type="EMBL" id="SMAL01000001">
    <property type="protein sequence ID" value="TCT17059.1"/>
    <property type="molecule type" value="Genomic_DNA"/>
</dbReference>
<dbReference type="PROSITE" id="PS01069">
    <property type="entry name" value="DAGK_PROKAR"/>
    <property type="match status" value="1"/>
</dbReference>
<evidence type="ECO:0000256" key="18">
    <source>
        <dbReference type="PIRSR" id="PIRSR600829-4"/>
    </source>
</evidence>
<feature type="binding site" evidence="16">
    <location>
        <position position="65"/>
    </location>
    <ligand>
        <name>substrate</name>
    </ligand>
</feature>
<keyword evidence="8 20" id="KW-0418">Kinase</keyword>
<comment type="cofactor">
    <cofactor evidence="18">
        <name>Mg(2+)</name>
        <dbReference type="ChEBI" id="CHEBI:18420"/>
    </cofactor>
    <text evidence="18">Mn(2+), Zn(2+), Cd(2+) and Co(2+) support activity to lesser extents.</text>
</comment>
<evidence type="ECO:0000256" key="11">
    <source>
        <dbReference type="ARBA" id="ARBA00023098"/>
    </source>
</evidence>
<dbReference type="Gene3D" id="1.10.287.3610">
    <property type="match status" value="1"/>
</dbReference>
<feature type="active site" description="Proton acceptor" evidence="15">
    <location>
        <position position="65"/>
    </location>
</feature>
<keyword evidence="18" id="KW-0460">Magnesium</keyword>
<evidence type="ECO:0000256" key="10">
    <source>
        <dbReference type="ARBA" id="ARBA00022989"/>
    </source>
</evidence>
<keyword evidence="13" id="KW-0594">Phospholipid biosynthesis</keyword>
<dbReference type="PANTHER" id="PTHR34299">
    <property type="entry name" value="DIACYLGLYCEROL KINASE"/>
    <property type="match status" value="1"/>
</dbReference>
<evidence type="ECO:0000256" key="4">
    <source>
        <dbReference type="ARBA" id="ARBA00022516"/>
    </source>
</evidence>
<keyword evidence="9 17" id="KW-0067">ATP-binding</keyword>
<feature type="binding site" evidence="18">
    <location>
        <position position="24"/>
    </location>
    <ligand>
        <name>a divalent metal cation</name>
        <dbReference type="ChEBI" id="CHEBI:60240"/>
    </ligand>
</feature>
<proteinExistence type="inferred from homology"/>
<keyword evidence="10 19" id="KW-1133">Transmembrane helix</keyword>
<evidence type="ECO:0000256" key="12">
    <source>
        <dbReference type="ARBA" id="ARBA00023136"/>
    </source>
</evidence>
<protein>
    <submittedName>
        <fullName evidence="20">Diacylglycerol kinase (ATP)</fullName>
    </submittedName>
</protein>
<dbReference type="GO" id="GO:0046872">
    <property type="term" value="F:metal ion binding"/>
    <property type="evidence" value="ECO:0007669"/>
    <property type="project" value="UniProtKB-KW"/>
</dbReference>
<feature type="binding site" evidence="17">
    <location>
        <position position="72"/>
    </location>
    <ligand>
        <name>ATP</name>
        <dbReference type="ChEBI" id="CHEBI:30616"/>
    </ligand>
</feature>
<keyword evidence="5" id="KW-0808">Transferase</keyword>
<dbReference type="CDD" id="cd14265">
    <property type="entry name" value="UDPK_IM_like"/>
    <property type="match status" value="1"/>
</dbReference>
<keyword evidence="7 17" id="KW-0547">Nucleotide-binding</keyword>
<keyword evidence="21" id="KW-1185">Reference proteome</keyword>
<evidence type="ECO:0000313" key="21">
    <source>
        <dbReference type="Proteomes" id="UP000294902"/>
    </source>
</evidence>
<evidence type="ECO:0000256" key="6">
    <source>
        <dbReference type="ARBA" id="ARBA00022692"/>
    </source>
</evidence>
<keyword evidence="14" id="KW-1208">Phospholipid metabolism</keyword>
<keyword evidence="11" id="KW-0443">Lipid metabolism</keyword>
<evidence type="ECO:0000256" key="16">
    <source>
        <dbReference type="PIRSR" id="PIRSR600829-2"/>
    </source>
</evidence>
<reference evidence="20 21" key="1">
    <citation type="submission" date="2019-03" db="EMBL/GenBank/DDBJ databases">
        <title>Genomic Encyclopedia of Type Strains, Phase IV (KMG-IV): sequencing the most valuable type-strain genomes for metagenomic binning, comparative biology and taxonomic classification.</title>
        <authorList>
            <person name="Goeker M."/>
        </authorList>
    </citation>
    <scope>NUCLEOTIDE SEQUENCE [LARGE SCALE GENOMIC DNA]</scope>
    <source>
        <strain evidence="20 21">DSM 24629</strain>
    </source>
</reference>
<dbReference type="GO" id="GO:0005524">
    <property type="term" value="F:ATP binding"/>
    <property type="evidence" value="ECO:0007669"/>
    <property type="project" value="UniProtKB-KW"/>
</dbReference>
<evidence type="ECO:0000256" key="15">
    <source>
        <dbReference type="PIRSR" id="PIRSR600829-1"/>
    </source>
</evidence>
<accession>A0A4V6NZV2</accession>
<keyword evidence="6 19" id="KW-0812">Transmembrane</keyword>
<sequence length="125" mass="14028">MKNRTLLDSFKNAINGFVYCLNNEKNFKMHLKIFAISIFFAFFLGFNVTEIAIVLLISTIVIALEMINTSIEKLVDLVVDNKIHPLAKIIKDISAGAVFISAISSLIIAGFLYIPKFLIILKSFK</sequence>
<evidence type="ECO:0000256" key="13">
    <source>
        <dbReference type="ARBA" id="ARBA00023209"/>
    </source>
</evidence>
<evidence type="ECO:0000256" key="3">
    <source>
        <dbReference type="ARBA" id="ARBA00022475"/>
    </source>
</evidence>
<evidence type="ECO:0000256" key="14">
    <source>
        <dbReference type="ARBA" id="ARBA00023264"/>
    </source>
</evidence>
<dbReference type="InterPro" id="IPR033717">
    <property type="entry name" value="UDPK"/>
</dbReference>
<evidence type="ECO:0000256" key="8">
    <source>
        <dbReference type="ARBA" id="ARBA00022777"/>
    </source>
</evidence>
<dbReference type="InterPro" id="IPR000829">
    <property type="entry name" value="DAGK"/>
</dbReference>
<evidence type="ECO:0000313" key="20">
    <source>
        <dbReference type="EMBL" id="TCT17059.1"/>
    </source>
</evidence>
<gene>
    <name evidence="20" type="ORF">EDC18_101355</name>
</gene>
<evidence type="ECO:0000256" key="5">
    <source>
        <dbReference type="ARBA" id="ARBA00022679"/>
    </source>
</evidence>
<keyword evidence="12 19" id="KW-0472">Membrane</keyword>
<evidence type="ECO:0000256" key="19">
    <source>
        <dbReference type="SAM" id="Phobius"/>
    </source>
</evidence>
<evidence type="ECO:0000256" key="9">
    <source>
        <dbReference type="ARBA" id="ARBA00022840"/>
    </source>
</evidence>
<evidence type="ECO:0000256" key="2">
    <source>
        <dbReference type="ARBA" id="ARBA00005967"/>
    </source>
</evidence>
<feature type="transmembrane region" description="Helical" evidence="19">
    <location>
        <begin position="93"/>
        <end position="114"/>
    </location>
</feature>
<comment type="subcellular location">
    <subcellularLocation>
        <location evidence="1">Cell membrane</location>
        <topology evidence="1">Multi-pass membrane protein</topology>
    </subcellularLocation>
</comment>
<keyword evidence="3" id="KW-1003">Cell membrane</keyword>